<dbReference type="AlphaFoldDB" id="A0A813KT13"/>
<evidence type="ECO:0000313" key="2">
    <source>
        <dbReference type="EMBL" id="CAE8708760.1"/>
    </source>
</evidence>
<name>A0A813KT13_POLGL</name>
<comment type="caution">
    <text evidence="2">The sequence shown here is derived from an EMBL/GenBank/DDBJ whole genome shotgun (WGS) entry which is preliminary data.</text>
</comment>
<organism evidence="2 3">
    <name type="scientific">Polarella glacialis</name>
    <name type="common">Dinoflagellate</name>
    <dbReference type="NCBI Taxonomy" id="89957"/>
    <lineage>
        <taxon>Eukaryota</taxon>
        <taxon>Sar</taxon>
        <taxon>Alveolata</taxon>
        <taxon>Dinophyceae</taxon>
        <taxon>Suessiales</taxon>
        <taxon>Suessiaceae</taxon>
        <taxon>Polarella</taxon>
    </lineage>
</organism>
<proteinExistence type="predicted"/>
<dbReference type="EMBL" id="CAJNNW010031744">
    <property type="protein sequence ID" value="CAE8708760.1"/>
    <property type="molecule type" value="Genomic_DNA"/>
</dbReference>
<dbReference type="Proteomes" id="UP000626109">
    <property type="component" value="Unassembled WGS sequence"/>
</dbReference>
<feature type="compositionally biased region" description="Basic and acidic residues" evidence="1">
    <location>
        <begin position="188"/>
        <end position="214"/>
    </location>
</feature>
<reference evidence="2" key="1">
    <citation type="submission" date="2021-02" db="EMBL/GenBank/DDBJ databases">
        <authorList>
            <person name="Dougan E. K."/>
            <person name="Rhodes N."/>
            <person name="Thang M."/>
            <person name="Chan C."/>
        </authorList>
    </citation>
    <scope>NUCLEOTIDE SEQUENCE</scope>
</reference>
<feature type="region of interest" description="Disordered" evidence="1">
    <location>
        <begin position="1"/>
        <end position="20"/>
    </location>
</feature>
<evidence type="ECO:0000256" key="1">
    <source>
        <dbReference type="SAM" id="MobiDB-lite"/>
    </source>
</evidence>
<accession>A0A813KT13</accession>
<sequence length="232" mass="25814">MLLPRTSAGGHDAESLKFGRTTGGFRHRSLAASKSSGSLTTQLPELRRGSVSESRLLILDASPGQRRSSRREPRVLEETRCSDGLSASECMARARQILASSRTGVEAAERELDERGEALAECREGLDACGRLLMATGYRLEERHQQLWACQSSPSVVRTREKGEEATRMADQAVRRTLLLRADLADSPARRPAQEDLFDEPPRRAARRSPEKAAWHPMDCLNRRSTTDVLIY</sequence>
<feature type="compositionally biased region" description="Polar residues" evidence="1">
    <location>
        <begin position="32"/>
        <end position="43"/>
    </location>
</feature>
<gene>
    <name evidence="2" type="ORF">PGLA2088_LOCUS35086</name>
</gene>
<feature type="region of interest" description="Disordered" evidence="1">
    <location>
        <begin position="185"/>
        <end position="214"/>
    </location>
</feature>
<evidence type="ECO:0000313" key="3">
    <source>
        <dbReference type="Proteomes" id="UP000626109"/>
    </source>
</evidence>
<feature type="region of interest" description="Disordered" evidence="1">
    <location>
        <begin position="27"/>
        <end position="46"/>
    </location>
</feature>
<protein>
    <submittedName>
        <fullName evidence="2">Uncharacterized protein</fullName>
    </submittedName>
</protein>